<name>A0A8J6BI30_ELECQ</name>
<dbReference type="EMBL" id="WNTK01005361">
    <property type="protein sequence ID" value="KAG9463985.1"/>
    <property type="molecule type" value="Genomic_DNA"/>
</dbReference>
<protein>
    <submittedName>
        <fullName evidence="1">Uncharacterized protein</fullName>
    </submittedName>
</protein>
<proteinExistence type="predicted"/>
<gene>
    <name evidence="1" type="ORF">GDO78_020693</name>
</gene>
<organism evidence="1 2">
    <name type="scientific">Eleutherodactylus coqui</name>
    <name type="common">Puerto Rican coqui</name>
    <dbReference type="NCBI Taxonomy" id="57060"/>
    <lineage>
        <taxon>Eukaryota</taxon>
        <taxon>Metazoa</taxon>
        <taxon>Chordata</taxon>
        <taxon>Craniata</taxon>
        <taxon>Vertebrata</taxon>
        <taxon>Euteleostomi</taxon>
        <taxon>Amphibia</taxon>
        <taxon>Batrachia</taxon>
        <taxon>Anura</taxon>
        <taxon>Neobatrachia</taxon>
        <taxon>Hyloidea</taxon>
        <taxon>Eleutherodactylidae</taxon>
        <taxon>Eleutherodactylinae</taxon>
        <taxon>Eleutherodactylus</taxon>
        <taxon>Eleutherodactylus</taxon>
    </lineage>
</organism>
<accession>A0A8J6BI30</accession>
<reference evidence="1" key="1">
    <citation type="thesis" date="2020" institute="ProQuest LLC" country="789 East Eisenhower Parkway, Ann Arbor, MI, USA">
        <title>Comparative Genomics and Chromosome Evolution.</title>
        <authorList>
            <person name="Mudd A.B."/>
        </authorList>
    </citation>
    <scope>NUCLEOTIDE SEQUENCE</scope>
    <source>
        <strain evidence="1">HN-11 Male</strain>
        <tissue evidence="1">Kidney and liver</tissue>
    </source>
</reference>
<keyword evidence="2" id="KW-1185">Reference proteome</keyword>
<dbReference type="AlphaFoldDB" id="A0A8J6BI30"/>
<comment type="caution">
    <text evidence="1">The sequence shown here is derived from an EMBL/GenBank/DDBJ whole genome shotgun (WGS) entry which is preliminary data.</text>
</comment>
<evidence type="ECO:0000313" key="2">
    <source>
        <dbReference type="Proteomes" id="UP000770717"/>
    </source>
</evidence>
<dbReference type="Proteomes" id="UP000770717">
    <property type="component" value="Unassembled WGS sequence"/>
</dbReference>
<sequence length="76" mass="8923">MPLKLQCVILFPEICKRHQRCHTRVSGTTRPNILYGLSEPSCFGHFPSRERRSLQQDLRFMLHRHPQQHGSGRISD</sequence>
<evidence type="ECO:0000313" key="1">
    <source>
        <dbReference type="EMBL" id="KAG9463985.1"/>
    </source>
</evidence>